<name>A0A7S1SXW2_9CHLO</name>
<dbReference type="Pfam" id="PF01593">
    <property type="entry name" value="Amino_oxidase"/>
    <property type="match status" value="1"/>
</dbReference>
<dbReference type="Gene3D" id="1.10.3110.10">
    <property type="entry name" value="protoporphyrinogen ix oxidase, domain 3"/>
    <property type="match status" value="1"/>
</dbReference>
<dbReference type="GO" id="GO:0016491">
    <property type="term" value="F:oxidoreductase activity"/>
    <property type="evidence" value="ECO:0007669"/>
    <property type="project" value="UniProtKB-KW"/>
</dbReference>
<dbReference type="InterPro" id="IPR036188">
    <property type="entry name" value="FAD/NAD-bd_sf"/>
</dbReference>
<gene>
    <name evidence="5" type="ORF">TCHU04912_LOCUS14655</name>
</gene>
<dbReference type="AlphaFoldDB" id="A0A7S1SXW2"/>
<proteinExistence type="predicted"/>
<evidence type="ECO:0000256" key="1">
    <source>
        <dbReference type="ARBA" id="ARBA00001974"/>
    </source>
</evidence>
<reference evidence="5" key="1">
    <citation type="submission" date="2021-01" db="EMBL/GenBank/DDBJ databases">
        <authorList>
            <person name="Corre E."/>
            <person name="Pelletier E."/>
            <person name="Niang G."/>
            <person name="Scheremetjew M."/>
            <person name="Finn R."/>
            <person name="Kale V."/>
            <person name="Holt S."/>
            <person name="Cochrane G."/>
            <person name="Meng A."/>
            <person name="Brown T."/>
            <person name="Cohen L."/>
        </authorList>
    </citation>
    <scope>NUCLEOTIDE SEQUENCE</scope>
    <source>
        <strain evidence="5">PLY429</strain>
    </source>
</reference>
<dbReference type="Gene3D" id="3.50.50.60">
    <property type="entry name" value="FAD/NAD(P)-binding domain"/>
    <property type="match status" value="1"/>
</dbReference>
<comment type="cofactor">
    <cofactor evidence="1">
        <name>FAD</name>
        <dbReference type="ChEBI" id="CHEBI:57692"/>
    </cofactor>
</comment>
<protein>
    <recommendedName>
        <fullName evidence="4">Amine oxidase domain-containing protein</fullName>
    </recommendedName>
</protein>
<dbReference type="SUPFAM" id="SSF51905">
    <property type="entry name" value="FAD/NAD(P)-binding domain"/>
    <property type="match status" value="1"/>
</dbReference>
<feature type="binding site" evidence="3">
    <location>
        <begin position="93"/>
        <end position="94"/>
    </location>
    <ligand>
        <name>FAD</name>
        <dbReference type="ChEBI" id="CHEBI:57692"/>
    </ligand>
</feature>
<dbReference type="InterPro" id="IPR002937">
    <property type="entry name" value="Amino_oxidase"/>
</dbReference>
<evidence type="ECO:0000313" key="5">
    <source>
        <dbReference type="EMBL" id="CAD9212416.1"/>
    </source>
</evidence>
<accession>A0A7S1SXW2</accession>
<dbReference type="PANTHER" id="PTHR42841">
    <property type="entry name" value="AMINE OXIDASE"/>
    <property type="match status" value="1"/>
</dbReference>
<feature type="domain" description="Amine oxidase" evidence="4">
    <location>
        <begin position="73"/>
        <end position="483"/>
    </location>
</feature>
<evidence type="ECO:0000256" key="3">
    <source>
        <dbReference type="PIRSR" id="PIRSR601613-1"/>
    </source>
</evidence>
<evidence type="ECO:0000256" key="2">
    <source>
        <dbReference type="ARBA" id="ARBA00023002"/>
    </source>
</evidence>
<sequence length="487" mass="51043">MALFAAASSAPVSLSGLAQLQMSRKAALCPLVPSAPSFTRPMYCKARARGACGLASMASSAESADVVVVGGGVAGLACARTLAKAGVSVRLLEAGPEVGGRVRTDVVDGFKLDHGFQIFLTSYPEAREVLDYNKLDLKPFYAGALVFWDGGFHRVADPVRHLVDGLQSLPNPIGSVVDKVRVGVFRIGTLFGSLEDLLARPETTTLERLKAEGFSDEMIDRFFRPFLGGIFFDRTLSVTSRLFEFVMRMLATGQNCLPADGIGAVATQLASSLPSGAISTGVGVSSISPAEGKGTEVTLADGSHISARLGVVVATAQPEAERLLGERMAKSPSKDAPPVGTACLYFKAPAAPSEEAILYLNGTDTGIVNNCCFPSTVAPSYAPPGQALVSVSTIGTFDELSDAELAQTVAGELSVWFGKRATDTWSLLKVYRIPYAQPPQAPPTDLSRPVDLGDGLYVCGDHRATATLDGALVSGRRAAEAILAKKL</sequence>
<organism evidence="5">
    <name type="scientific">Tetraselmis chuii</name>
    <dbReference type="NCBI Taxonomy" id="63592"/>
    <lineage>
        <taxon>Eukaryota</taxon>
        <taxon>Viridiplantae</taxon>
        <taxon>Chlorophyta</taxon>
        <taxon>core chlorophytes</taxon>
        <taxon>Chlorodendrophyceae</taxon>
        <taxon>Chlorodendrales</taxon>
        <taxon>Chlorodendraceae</taxon>
        <taxon>Tetraselmis</taxon>
    </lineage>
</organism>
<dbReference type="Gene3D" id="3.90.660.20">
    <property type="entry name" value="Protoporphyrinogen oxidase, mitochondrial, domain 2"/>
    <property type="match status" value="1"/>
</dbReference>
<dbReference type="EMBL" id="HBGG01028356">
    <property type="protein sequence ID" value="CAD9212416.1"/>
    <property type="molecule type" value="Transcribed_RNA"/>
</dbReference>
<dbReference type="InterPro" id="IPR001613">
    <property type="entry name" value="Flavin_amine_oxidase"/>
</dbReference>
<keyword evidence="2" id="KW-0560">Oxidoreductase</keyword>
<dbReference type="PRINTS" id="PR00757">
    <property type="entry name" value="AMINEOXDASEF"/>
</dbReference>
<evidence type="ECO:0000259" key="4">
    <source>
        <dbReference type="Pfam" id="PF01593"/>
    </source>
</evidence>